<evidence type="ECO:0000256" key="1">
    <source>
        <dbReference type="SAM" id="SignalP"/>
    </source>
</evidence>
<dbReference type="CDD" id="cd16329">
    <property type="entry name" value="LolA_like"/>
    <property type="match status" value="1"/>
</dbReference>
<feature type="signal peptide" evidence="1">
    <location>
        <begin position="1"/>
        <end position="23"/>
    </location>
</feature>
<feature type="chain" id="PRO_5045480753" evidence="1">
    <location>
        <begin position="24"/>
        <end position="456"/>
    </location>
</feature>
<comment type="caution">
    <text evidence="2">The sequence shown here is derived from an EMBL/GenBank/DDBJ whole genome shotgun (WGS) entry which is preliminary data.</text>
</comment>
<protein>
    <submittedName>
        <fullName evidence="2">DUF1329 domain-containing protein</fullName>
    </submittedName>
</protein>
<dbReference type="RefSeq" id="WP_203479308.1">
    <property type="nucleotide sequence ID" value="NZ_JACOPV010000002.1"/>
</dbReference>
<dbReference type="EMBL" id="JACOPV010000002">
    <property type="protein sequence ID" value="MBM5456680.1"/>
    <property type="molecule type" value="Genomic_DNA"/>
</dbReference>
<name>A0ABS2BTC3_9PSED</name>
<reference evidence="2 3" key="1">
    <citation type="submission" date="2020-08" db="EMBL/GenBank/DDBJ databases">
        <title>Description of novel Pseudomonas species.</title>
        <authorList>
            <person name="Duman M."/>
            <person name="Mulet M."/>
            <person name="Altun S."/>
            <person name="Saticioglu I.B."/>
            <person name="Lalucat J."/>
            <person name="Garcia-Valdes E."/>
        </authorList>
    </citation>
    <scope>NUCLEOTIDE SEQUENCE [LARGE SCALE GENOMIC DNA]</scope>
    <source>
        <strain evidence="2 3">P66</strain>
    </source>
</reference>
<gene>
    <name evidence="2" type="ORF">H8F21_03730</name>
</gene>
<accession>A0ABS2BTC3</accession>
<keyword evidence="1" id="KW-0732">Signal</keyword>
<dbReference type="Proteomes" id="UP000745663">
    <property type="component" value="Unassembled WGS sequence"/>
</dbReference>
<proteinExistence type="predicted"/>
<dbReference type="Pfam" id="PF07044">
    <property type="entry name" value="DUF1329"/>
    <property type="match status" value="1"/>
</dbReference>
<sequence length="456" mass="51156">MKAHALITCASITLMVLASSAMAEVSPQQAEQLGTTLTPLGAQKEGNADGTIPAWTGGLSKDTGKVDANGFMSDPFASEKPLLVITAANAEQYKDRLSTGQLALFKRYPQTYRIPVYPSHRSAAIPAEIAKRAKDSALHVTATNNGSGLANFSASGYYAFPIPRNGVEVIWNHITRYLGGSYQRSFIQATPQVNGDYTPVRFEEQLVFPGQVVDLPAGDGDNLLYYYKQRVTSPARMAGTVALVHETIDQVVEPRRAWVYNAGQRRVRRAPQLAYDGPGTASDGLRTADNLDMFNGAPDRYDWKLIGKKEMYIPYNSYRLESPTLKYDDIIRPGHINPEHTRYELHRVWEVEATLKPGQRHVYAKRHLYFDEDTWQLAEVDHYDQKGQLWRVAEGHALYRYDQQASYIAAETLYDLISGRYMVIGLRNEESRSTEYNLTAKNFEFTPAALRSDGLR</sequence>
<organism evidence="2 3">
    <name type="scientific">Pseudomonas arcuscaelestis</name>
    <dbReference type="NCBI Taxonomy" id="2710591"/>
    <lineage>
        <taxon>Bacteria</taxon>
        <taxon>Pseudomonadati</taxon>
        <taxon>Pseudomonadota</taxon>
        <taxon>Gammaproteobacteria</taxon>
        <taxon>Pseudomonadales</taxon>
        <taxon>Pseudomonadaceae</taxon>
        <taxon>Pseudomonas</taxon>
    </lineage>
</organism>
<evidence type="ECO:0000313" key="3">
    <source>
        <dbReference type="Proteomes" id="UP000745663"/>
    </source>
</evidence>
<dbReference type="InterPro" id="IPR010752">
    <property type="entry name" value="DUF1329"/>
</dbReference>
<keyword evidence="3" id="KW-1185">Reference proteome</keyword>
<evidence type="ECO:0000313" key="2">
    <source>
        <dbReference type="EMBL" id="MBM5456680.1"/>
    </source>
</evidence>
<dbReference type="Gene3D" id="2.50.20.10">
    <property type="entry name" value="Lipoprotein localisation LolA/LolB/LppX"/>
    <property type="match status" value="1"/>
</dbReference>